<evidence type="ECO:0000313" key="3">
    <source>
        <dbReference type="WBParaSite" id="Hba_19606"/>
    </source>
</evidence>
<accession>A0A1I7XPD8</accession>
<sequence>MGMKVRPGTVYRNLVFVLGGALLFYVVYSIIAFDDGLHIPIHRRQKHLYLTVSKDRIGHRFEKLAPKRILMWTKVFDIYPTTDYLSDCKGYSDRCIIDSNRSILPVADAIVFHARDINGQALPNSTERKPSQRYVFMSMEAPPNSGRSKIPSMWYF</sequence>
<dbReference type="WBParaSite" id="Hba_19606">
    <property type="protein sequence ID" value="Hba_19606"/>
    <property type="gene ID" value="Hba_19606"/>
</dbReference>
<organism evidence="2 3">
    <name type="scientific">Heterorhabditis bacteriophora</name>
    <name type="common">Entomopathogenic nematode worm</name>
    <dbReference type="NCBI Taxonomy" id="37862"/>
    <lineage>
        <taxon>Eukaryota</taxon>
        <taxon>Metazoa</taxon>
        <taxon>Ecdysozoa</taxon>
        <taxon>Nematoda</taxon>
        <taxon>Chromadorea</taxon>
        <taxon>Rhabditida</taxon>
        <taxon>Rhabditina</taxon>
        <taxon>Rhabditomorpha</taxon>
        <taxon>Strongyloidea</taxon>
        <taxon>Heterorhabditidae</taxon>
        <taxon>Heterorhabditis</taxon>
    </lineage>
</organism>
<dbReference type="InterPro" id="IPR031481">
    <property type="entry name" value="Glyco_tran_10_N"/>
</dbReference>
<dbReference type="SUPFAM" id="SSF53756">
    <property type="entry name" value="UDP-Glycosyltransferase/glycogen phosphorylase"/>
    <property type="match status" value="1"/>
</dbReference>
<dbReference type="Pfam" id="PF17039">
    <property type="entry name" value="Glyco_tran_10_N"/>
    <property type="match status" value="1"/>
</dbReference>
<feature type="domain" description="Fucosyltransferase N-terminal" evidence="1">
    <location>
        <begin position="66"/>
        <end position="147"/>
    </location>
</feature>
<dbReference type="AlphaFoldDB" id="A0A1I7XPD8"/>
<dbReference type="Proteomes" id="UP000095283">
    <property type="component" value="Unplaced"/>
</dbReference>
<protein>
    <submittedName>
        <fullName evidence="3">Glyco_tran_10_N domain-containing protein</fullName>
    </submittedName>
</protein>
<evidence type="ECO:0000313" key="2">
    <source>
        <dbReference type="Proteomes" id="UP000095283"/>
    </source>
</evidence>
<name>A0A1I7XPD8_HETBA</name>
<keyword evidence="2" id="KW-1185">Reference proteome</keyword>
<reference evidence="3" key="1">
    <citation type="submission" date="2016-11" db="UniProtKB">
        <authorList>
            <consortium name="WormBaseParasite"/>
        </authorList>
    </citation>
    <scope>IDENTIFICATION</scope>
</reference>
<evidence type="ECO:0000259" key="1">
    <source>
        <dbReference type="Pfam" id="PF17039"/>
    </source>
</evidence>
<proteinExistence type="predicted"/>